<dbReference type="EMBL" id="JALLAZ020001754">
    <property type="protein sequence ID" value="KAL3765280.1"/>
    <property type="molecule type" value="Genomic_DNA"/>
</dbReference>
<gene>
    <name evidence="5" type="ORF">ACHAW5_005690</name>
</gene>
<sequence>MYVQSRFPQRSRGWDGGGRFTTHDNPAKQHKQQPSRPGMYDVFIQQPRSECATTPNANQVPNPLRTKLISNNTERVRTKTIKNKTPIMSLPGCPSFLTQAVYETLAPPGPTAPIYTYANFCAAIAAWNEPPANTKIFNGATDLDKKNEVAAFLGHVLHESGDLVYPREISQCGTTAISGSDLYCQPSWASTPSNYADPYCSAGHTSTSSPETGCNCSPVAYTNPPGGYDAKKMFFGRGPIQLSWNYNYIDASAALGLGDALCTNPDLVATDGQIAWGTAIWFWMANTGSTGITAHTAVTTGEGSFGGSLMTINGGLECTTATSHRASVVSRLDDYCRAANTLGVDLLNLDGCTDLETVYNNCISENPTWGVCANCKGTKSPTASPTTAPTQTPTTATPTASPTHTPTTAPNTSFPTETPTTATPIASPTHTPTGAPITSIPSTTPTTSVPTLSPTETSTANPTTATPTTTPTTSTPSTSGPTSTPTTSNPSTSPTTANPASITNVWVPDWQGENTGCVLSSYSTETYLPKHNDRSTCCSTHYAWDYATCMGTVTALTGWYPNWLNGVNECLNDGNQPAYMNANPVQYLLDTQEQCCGRYFAWDSPTCLGSVSSGTSKWYMDWLTGACVMDCPITNGGSCGGSADPWEYLWASKSECCTVHKSWDSSCLNSRFNNQQQMKGSHELKGRTVHCSTDSFPVI</sequence>
<dbReference type="PANTHER" id="PTHR22595:SF79">
    <property type="entry name" value="CHITINASE 12"/>
    <property type="match status" value="1"/>
</dbReference>
<dbReference type="Gene3D" id="1.10.530.10">
    <property type="match status" value="1"/>
</dbReference>
<feature type="domain" description="Glycoside hydrolase family 19 catalytic" evidence="4">
    <location>
        <begin position="188"/>
        <end position="346"/>
    </location>
</feature>
<dbReference type="AlphaFoldDB" id="A0ABD3MML6"/>
<name>A0ABD3MML6_9STRA</name>
<dbReference type="SUPFAM" id="SSF53955">
    <property type="entry name" value="Lysozyme-like"/>
    <property type="match status" value="1"/>
</dbReference>
<dbReference type="Proteomes" id="UP001530315">
    <property type="component" value="Unassembled WGS sequence"/>
</dbReference>
<evidence type="ECO:0000256" key="1">
    <source>
        <dbReference type="ARBA" id="ARBA00022821"/>
    </source>
</evidence>
<evidence type="ECO:0000313" key="6">
    <source>
        <dbReference type="Proteomes" id="UP001530315"/>
    </source>
</evidence>
<keyword evidence="6" id="KW-1185">Reference proteome</keyword>
<dbReference type="CDD" id="cd00325">
    <property type="entry name" value="chitinase_GH19"/>
    <property type="match status" value="1"/>
</dbReference>
<protein>
    <recommendedName>
        <fullName evidence="4">Glycoside hydrolase family 19 catalytic domain-containing protein</fullName>
    </recommendedName>
</protein>
<evidence type="ECO:0000256" key="3">
    <source>
        <dbReference type="SAM" id="MobiDB-lite"/>
    </source>
</evidence>
<reference evidence="5 6" key="1">
    <citation type="submission" date="2024-10" db="EMBL/GenBank/DDBJ databases">
        <title>Updated reference genomes for cyclostephanoid diatoms.</title>
        <authorList>
            <person name="Roberts W.R."/>
            <person name="Alverson A.J."/>
        </authorList>
    </citation>
    <scope>NUCLEOTIDE SEQUENCE [LARGE SCALE GENOMIC DNA]</scope>
    <source>
        <strain evidence="5 6">AJA276-08</strain>
    </source>
</reference>
<keyword evidence="2" id="KW-1015">Disulfide bond</keyword>
<dbReference type="Gene3D" id="3.30.20.10">
    <property type="entry name" value="Endochitinase, domain 2"/>
    <property type="match status" value="1"/>
</dbReference>
<proteinExistence type="predicted"/>
<accession>A0ABD3MML6</accession>
<evidence type="ECO:0000256" key="2">
    <source>
        <dbReference type="ARBA" id="ARBA00023157"/>
    </source>
</evidence>
<dbReference type="InterPro" id="IPR000726">
    <property type="entry name" value="Glyco_hydro_19_cat"/>
</dbReference>
<dbReference type="GO" id="GO:0006952">
    <property type="term" value="P:defense response"/>
    <property type="evidence" value="ECO:0007669"/>
    <property type="project" value="UniProtKB-KW"/>
</dbReference>
<feature type="region of interest" description="Disordered" evidence="3">
    <location>
        <begin position="378"/>
        <end position="500"/>
    </location>
</feature>
<evidence type="ECO:0000259" key="4">
    <source>
        <dbReference type="Pfam" id="PF00182"/>
    </source>
</evidence>
<dbReference type="PRINTS" id="PR01217">
    <property type="entry name" value="PRICHEXTENSN"/>
</dbReference>
<feature type="region of interest" description="Disordered" evidence="3">
    <location>
        <begin position="1"/>
        <end position="37"/>
    </location>
</feature>
<comment type="caution">
    <text evidence="5">The sequence shown here is derived from an EMBL/GenBank/DDBJ whole genome shotgun (WGS) entry which is preliminary data.</text>
</comment>
<organism evidence="5 6">
    <name type="scientific">Stephanodiscus triporus</name>
    <dbReference type="NCBI Taxonomy" id="2934178"/>
    <lineage>
        <taxon>Eukaryota</taxon>
        <taxon>Sar</taxon>
        <taxon>Stramenopiles</taxon>
        <taxon>Ochrophyta</taxon>
        <taxon>Bacillariophyta</taxon>
        <taxon>Coscinodiscophyceae</taxon>
        <taxon>Thalassiosirophycidae</taxon>
        <taxon>Stephanodiscales</taxon>
        <taxon>Stephanodiscaceae</taxon>
        <taxon>Stephanodiscus</taxon>
    </lineage>
</organism>
<keyword evidence="1" id="KW-0611">Plant defense</keyword>
<dbReference type="InterPro" id="IPR023346">
    <property type="entry name" value="Lysozyme-like_dom_sf"/>
</dbReference>
<evidence type="ECO:0000313" key="5">
    <source>
        <dbReference type="EMBL" id="KAL3765280.1"/>
    </source>
</evidence>
<dbReference type="PANTHER" id="PTHR22595">
    <property type="entry name" value="CHITINASE-RELATED"/>
    <property type="match status" value="1"/>
</dbReference>
<dbReference type="Pfam" id="PF00182">
    <property type="entry name" value="Glyco_hydro_19"/>
    <property type="match status" value="1"/>
</dbReference>